<proteinExistence type="predicted"/>
<organism evidence="2 3">
    <name type="scientific">Actinoalloteichus fjordicus</name>
    <dbReference type="NCBI Taxonomy" id="1612552"/>
    <lineage>
        <taxon>Bacteria</taxon>
        <taxon>Bacillati</taxon>
        <taxon>Actinomycetota</taxon>
        <taxon>Actinomycetes</taxon>
        <taxon>Pseudonocardiales</taxon>
        <taxon>Pseudonocardiaceae</taxon>
        <taxon>Actinoalloteichus</taxon>
    </lineage>
</organism>
<keyword evidence="1" id="KW-0472">Membrane</keyword>
<evidence type="ECO:0000313" key="3">
    <source>
        <dbReference type="Proteomes" id="UP000185511"/>
    </source>
</evidence>
<feature type="transmembrane region" description="Helical" evidence="1">
    <location>
        <begin position="41"/>
        <end position="63"/>
    </location>
</feature>
<dbReference type="Proteomes" id="UP000185511">
    <property type="component" value="Chromosome"/>
</dbReference>
<dbReference type="EMBL" id="CP016076">
    <property type="protein sequence ID" value="APU13483.1"/>
    <property type="molecule type" value="Genomic_DNA"/>
</dbReference>
<gene>
    <name evidence="2" type="ORF">UA74_07070</name>
</gene>
<keyword evidence="1" id="KW-0812">Transmembrane</keyword>
<dbReference type="RefSeq" id="WP_075764071.1">
    <property type="nucleotide sequence ID" value="NZ_CP016076.1"/>
</dbReference>
<accession>A0AAC9L969</accession>
<protein>
    <submittedName>
        <fullName evidence="2">Uncharacterized protein</fullName>
    </submittedName>
</protein>
<sequence length="467" mass="49860">MTEPTRLTERLEEIVSDVEADPSLAHRVLSRGRERRRKRRTIFGAATALTVVLAAGTALTGWLREQEDGADPVIPAQGRFGEPSPVLTERLTGEPRGDLAEDAAFLAEAEALWREQAADAITWLRYPDGLVLTGEPNVHAAFETPAGPVAVITQAITRNDVEAISGVVGPDAQGRTRVLSANPDGGRLLSNFVGPDSRVLVVVDADWGHVSLSEHIDIDPATGLPSRHWREVPLDDHIGIAELDSPSPPEGLDLSPTPEGSMFDGGPAGRAVQPMFPEGRRGDHDEPIGHQTTYPGPLLAGTSSDEDGRPQAIIEVGQIADRSLIRNPSRRLFGALTEAGVIAPLTSSFSELAALALPDGRTALITNVSYGPTAPHLYAVIVDGAEHEVVYGGPIDVESPLPVALRLPDDQGWAVFDHESELRYRDSPDAEWRDARAEQGAALLPPTAVQVEVRDADGGSVVVDLDD</sequence>
<keyword evidence="1" id="KW-1133">Transmembrane helix</keyword>
<reference evidence="3" key="1">
    <citation type="submission" date="2016-06" db="EMBL/GenBank/DDBJ databases">
        <title>Complete genome sequence of Actinoalloteichus fjordicus DSM 46855 (=ADI127-17), type strain of the new species Actinoalloteichus fjordicus.</title>
        <authorList>
            <person name="Ruckert C."/>
            <person name="Nouioui I."/>
            <person name="Willmese J."/>
            <person name="van Wezel G."/>
            <person name="Klenk H.-P."/>
            <person name="Kalinowski J."/>
            <person name="Zotchev S.B."/>
        </authorList>
    </citation>
    <scope>NUCLEOTIDE SEQUENCE [LARGE SCALE GENOMIC DNA]</scope>
    <source>
        <strain evidence="3">ADI127-7</strain>
    </source>
</reference>
<dbReference type="KEGG" id="acad:UA74_07070"/>
<evidence type="ECO:0000256" key="1">
    <source>
        <dbReference type="SAM" id="Phobius"/>
    </source>
</evidence>
<keyword evidence="3" id="KW-1185">Reference proteome</keyword>
<name>A0AAC9L969_9PSEU</name>
<dbReference type="AlphaFoldDB" id="A0AAC9L969"/>
<evidence type="ECO:0000313" key="2">
    <source>
        <dbReference type="EMBL" id="APU13483.1"/>
    </source>
</evidence>